<dbReference type="EMBL" id="JAGIOO010000001">
    <property type="protein sequence ID" value="MBP2477033.1"/>
    <property type="molecule type" value="Genomic_DNA"/>
</dbReference>
<reference evidence="1 2" key="1">
    <citation type="submission" date="2021-03" db="EMBL/GenBank/DDBJ databases">
        <title>Sequencing the genomes of 1000 actinobacteria strains.</title>
        <authorList>
            <person name="Klenk H.-P."/>
        </authorList>
    </citation>
    <scope>NUCLEOTIDE SEQUENCE [LARGE SCALE GENOMIC DNA]</scope>
    <source>
        <strain evidence="1 2">DSM 44580</strain>
    </source>
</reference>
<protein>
    <submittedName>
        <fullName evidence="1">Uncharacterized protein</fullName>
    </submittedName>
</protein>
<proteinExistence type="predicted"/>
<accession>A0ABS5AKC7</accession>
<name>A0ABS5AKC7_9PSEU</name>
<organism evidence="1 2">
    <name type="scientific">Crossiella equi</name>
    <dbReference type="NCBI Taxonomy" id="130796"/>
    <lineage>
        <taxon>Bacteria</taxon>
        <taxon>Bacillati</taxon>
        <taxon>Actinomycetota</taxon>
        <taxon>Actinomycetes</taxon>
        <taxon>Pseudonocardiales</taxon>
        <taxon>Pseudonocardiaceae</taxon>
        <taxon>Crossiella</taxon>
    </lineage>
</organism>
<evidence type="ECO:0000313" key="1">
    <source>
        <dbReference type="EMBL" id="MBP2477033.1"/>
    </source>
</evidence>
<sequence length="409" mass="44965">MTEPLSVPDAVAVLGKHGVSHRRFNIWSDKYGLAHLPVHDGWQLTETPAGWLVYRNAFGKVASPYRTYPDESQAVAALLAGLLGPAEQPPAPEEFPHLRALWLAAPWRRRPANREELGQALVWLGVPPTAYALFGGNHPGRLCLEERAESWHVYRPGRENAAFTAEGPACAEFWRRLLEDLPLLRGVRPPEVVAPAEPPSAEPDLTFADVLRERPDILAVISPTYDLHRPPEGDHPVLVELPDGTWADRYTERGRTSALRTYAREGDAAAACLAAGANAESTWGHAAADRTASHFAGTRHDQLLFHWHQFPWRATPGTVSQLQTLLRDHGVPAGAYHLAGGRGKDALTLERRSDREWWVYRVAGAQRLGVTRHPGEASACGEFWRRTVDQLIPAVVEAGLPPATAPTAS</sequence>
<comment type="caution">
    <text evidence="1">The sequence shown here is derived from an EMBL/GenBank/DDBJ whole genome shotgun (WGS) entry which is preliminary data.</text>
</comment>
<evidence type="ECO:0000313" key="2">
    <source>
        <dbReference type="Proteomes" id="UP001519363"/>
    </source>
</evidence>
<dbReference type="Proteomes" id="UP001519363">
    <property type="component" value="Unassembled WGS sequence"/>
</dbReference>
<keyword evidence="2" id="KW-1185">Reference proteome</keyword>
<gene>
    <name evidence="1" type="ORF">JOF53_005905</name>
</gene>
<dbReference type="RefSeq" id="WP_086785391.1">
    <property type="nucleotide sequence ID" value="NZ_JAGIOO010000001.1"/>
</dbReference>